<protein>
    <recommendedName>
        <fullName evidence="3">F-box only protein 21</fullName>
    </recommendedName>
</protein>
<proteinExistence type="predicted"/>
<name>E2AJS9_CAMFO</name>
<dbReference type="OrthoDB" id="28868at2759"/>
<gene>
    <name evidence="1" type="ORF">EAG_10569</name>
</gene>
<reference evidence="1 2" key="1">
    <citation type="journal article" date="2010" name="Science">
        <title>Genomic comparison of the ants Camponotus floridanus and Harpegnathos saltator.</title>
        <authorList>
            <person name="Bonasio R."/>
            <person name="Zhang G."/>
            <person name="Ye C."/>
            <person name="Mutti N.S."/>
            <person name="Fang X."/>
            <person name="Qin N."/>
            <person name="Donahue G."/>
            <person name="Yang P."/>
            <person name="Li Q."/>
            <person name="Li C."/>
            <person name="Zhang P."/>
            <person name="Huang Z."/>
            <person name="Berger S.L."/>
            <person name="Reinberg D."/>
            <person name="Wang J."/>
            <person name="Liebig J."/>
        </authorList>
    </citation>
    <scope>NUCLEOTIDE SEQUENCE [LARGE SCALE GENOMIC DNA]</scope>
    <source>
        <strain evidence="2">C129</strain>
    </source>
</reference>
<dbReference type="EMBL" id="GL440085">
    <property type="protein sequence ID" value="EFN66310.1"/>
    <property type="molecule type" value="Genomic_DNA"/>
</dbReference>
<sequence length="304" mass="35746">MQIIEILDEFMSELGYCKLNKLLKTLDIACEFVMDVLDDSEFKKTITYQCVARRLGIYCCSTYADFHIGNWYKCMWKPKYNIEDMELGEYYFKDYYAKSFAFYNATRELPYTVPSDLNNIKEIRVMICCLYESLNYENYASSVYVSRLLEYSLDSYLDQWFGQYKNINEVNIEAEYINITESIGDRPDIFFERSEDPKRRNEEIKFAIGMIIKHTPPVECNINGVIVGWHYECDSVFTNLLNQLDDIDPINTICSTKKRLKGINNVEIGRYFTRFEDTHYVPNENLAKLYPDDAAAILEIPSSQ</sequence>
<keyword evidence="2" id="KW-1185">Reference proteome</keyword>
<accession>E2AJS9</accession>
<evidence type="ECO:0000313" key="1">
    <source>
        <dbReference type="EMBL" id="EFN66310.1"/>
    </source>
</evidence>
<evidence type="ECO:0008006" key="3">
    <source>
        <dbReference type="Google" id="ProtNLM"/>
    </source>
</evidence>
<dbReference type="AlphaFoldDB" id="E2AJS9"/>
<evidence type="ECO:0000313" key="2">
    <source>
        <dbReference type="Proteomes" id="UP000000311"/>
    </source>
</evidence>
<organism evidence="2">
    <name type="scientific">Camponotus floridanus</name>
    <name type="common">Florida carpenter ant</name>
    <dbReference type="NCBI Taxonomy" id="104421"/>
    <lineage>
        <taxon>Eukaryota</taxon>
        <taxon>Metazoa</taxon>
        <taxon>Ecdysozoa</taxon>
        <taxon>Arthropoda</taxon>
        <taxon>Hexapoda</taxon>
        <taxon>Insecta</taxon>
        <taxon>Pterygota</taxon>
        <taxon>Neoptera</taxon>
        <taxon>Endopterygota</taxon>
        <taxon>Hymenoptera</taxon>
        <taxon>Apocrita</taxon>
        <taxon>Aculeata</taxon>
        <taxon>Formicoidea</taxon>
        <taxon>Formicidae</taxon>
        <taxon>Formicinae</taxon>
        <taxon>Camponotus</taxon>
    </lineage>
</organism>
<dbReference type="Proteomes" id="UP000000311">
    <property type="component" value="Unassembled WGS sequence"/>
</dbReference>
<dbReference type="InParanoid" id="E2AJS9"/>